<reference evidence="1" key="1">
    <citation type="submission" date="2019-11" db="EMBL/GenBank/DDBJ databases">
        <authorList>
            <person name="Feng L."/>
        </authorList>
    </citation>
    <scope>NUCLEOTIDE SEQUENCE</scope>
    <source>
        <strain evidence="1">CintestinalisLFYP54</strain>
    </source>
</reference>
<name>A0A6N2ZB28_9ACTN</name>
<dbReference type="AlphaFoldDB" id="A0A6N2ZB28"/>
<organism evidence="1">
    <name type="scientific">Collinsella intestinalis</name>
    <dbReference type="NCBI Taxonomy" id="147207"/>
    <lineage>
        <taxon>Bacteria</taxon>
        <taxon>Bacillati</taxon>
        <taxon>Actinomycetota</taxon>
        <taxon>Coriobacteriia</taxon>
        <taxon>Coriobacteriales</taxon>
        <taxon>Coriobacteriaceae</taxon>
        <taxon>Collinsella</taxon>
    </lineage>
</organism>
<proteinExistence type="predicted"/>
<protein>
    <submittedName>
        <fullName evidence="1">Uncharacterized protein</fullName>
    </submittedName>
</protein>
<evidence type="ECO:0000313" key="1">
    <source>
        <dbReference type="EMBL" id="VYT76371.1"/>
    </source>
</evidence>
<accession>A0A6N2ZB28</accession>
<gene>
    <name evidence="1" type="ORF">CILFYP54_01473</name>
</gene>
<sequence length="327" mass="36848">MPTKENRKYISQHDLDAFAGYEKEYKGILREVKRAENGTLRDEPHIRVEALVMIGNEIVDAEIKKVAESLQHGFNYFLNCLNKDGGSIKAAPGSLAEYVSYIAIRSDNTIKSIVNLNGINEAGSIYALGRSLFESYVYLRAINCDASFFEVNVLPSLSFSECGIQIEDGAIKYKKIKADYLFGEDVPKRNRRNEPKFGIACDKYGTDVDKKLKGIFYRYACQFVHIDPLTARSVFYEPDLYSEFSESSIATVCSLAMGVVLLEEIGKLAITPEQQGADIRFLAGSLAEHLCNCFGFFNLDDEQADEMYKVFLYRLLEVEGNCWGNHD</sequence>
<dbReference type="EMBL" id="CACRTN010000010">
    <property type="protein sequence ID" value="VYT76371.1"/>
    <property type="molecule type" value="Genomic_DNA"/>
</dbReference>